<accession>D5ZNS9</accession>
<name>D5ZNS9_STRV1</name>
<dbReference type="AlphaFoldDB" id="D5ZNS9"/>
<gene>
    <name evidence="1" type="ORF">SSFG_07445</name>
</gene>
<proteinExistence type="predicted"/>
<organism evidence="1 2">
    <name type="scientific">Streptomyces viridosporus (strain ATCC 14672 / DSM 40746 / JCM 4963 / KCTC 9882 / NRRL B-12104 / FH 1290)</name>
    <name type="common">Streptomyces ghanaensis</name>
    <dbReference type="NCBI Taxonomy" id="566461"/>
    <lineage>
        <taxon>Bacteria</taxon>
        <taxon>Bacillati</taxon>
        <taxon>Actinomycetota</taxon>
        <taxon>Actinomycetes</taxon>
        <taxon>Kitasatosporales</taxon>
        <taxon>Streptomycetaceae</taxon>
        <taxon>Streptomyces</taxon>
    </lineage>
</organism>
<evidence type="ECO:0000313" key="1">
    <source>
        <dbReference type="EMBL" id="EFE72210.2"/>
    </source>
</evidence>
<protein>
    <submittedName>
        <fullName evidence="1">Predicted protein</fullName>
    </submittedName>
</protein>
<sequence>MLTLAVKRPVRAAPDRPLRLRQLMAIPADEPFGNRSR</sequence>
<dbReference type="EMBL" id="DS999641">
    <property type="protein sequence ID" value="EFE72210.2"/>
    <property type="molecule type" value="Genomic_DNA"/>
</dbReference>
<evidence type="ECO:0000313" key="2">
    <source>
        <dbReference type="Proteomes" id="UP000003824"/>
    </source>
</evidence>
<dbReference type="Proteomes" id="UP000003824">
    <property type="component" value="Unassembled WGS sequence"/>
</dbReference>
<reference evidence="2" key="1">
    <citation type="submission" date="2008-12" db="EMBL/GenBank/DDBJ databases">
        <title>Annotation of Streptomyces ghanaensis ATCC 14672.</title>
        <authorList>
            <consortium name="The Broad Institute Genome Sequencing Platform"/>
            <consortium name="Broad Institute Microbial Sequencing Center"/>
            <person name="Fischbach M."/>
            <person name="Ward D."/>
            <person name="Young S."/>
            <person name="Kodira C.D."/>
            <person name="Zeng Q."/>
            <person name="Koehrsen M."/>
            <person name="Godfrey P."/>
            <person name="Alvarado L."/>
            <person name="Berlin A.M."/>
            <person name="Borenstein D."/>
            <person name="Chen Z."/>
            <person name="Engels R."/>
            <person name="Freedman E."/>
            <person name="Gellesch M."/>
            <person name="Goldberg J."/>
            <person name="Griggs A."/>
            <person name="Gujja S."/>
            <person name="Heiman D.I."/>
            <person name="Hepburn T.A."/>
            <person name="Howarth C."/>
            <person name="Jen D."/>
            <person name="Larson L."/>
            <person name="Lewis B."/>
            <person name="Mehta T."/>
            <person name="Park D."/>
            <person name="Pearson M."/>
            <person name="Roberts A."/>
            <person name="Saif S."/>
            <person name="Shea T.D."/>
            <person name="Shenoy N."/>
            <person name="Sisk P."/>
            <person name="Stolte C."/>
            <person name="Sykes S.N."/>
            <person name="Walk T."/>
            <person name="White J."/>
            <person name="Yandava C."/>
            <person name="Straight P."/>
            <person name="Clardy J."/>
            <person name="Hung D."/>
            <person name="Kolter R."/>
            <person name="Mekalanos J."/>
            <person name="Walker S."/>
            <person name="Walsh C.T."/>
            <person name="Wieland B.L.C."/>
            <person name="Ilzarbe M."/>
            <person name="Galagan J."/>
            <person name="Nusbaum C."/>
            <person name="Birren B."/>
        </authorList>
    </citation>
    <scope>NUCLEOTIDE SEQUENCE [LARGE SCALE GENOMIC DNA]</scope>
    <source>
        <strain evidence="2">ATCC 14672 / DSM 40746 / JCM 4963 / KCTC 9882 / NRRL B-12104 / FH 1290</strain>
    </source>
</reference>